<gene>
    <name evidence="1" type="ORF">ACFFSA_27515</name>
</gene>
<dbReference type="EMBL" id="JBHMBW010000026">
    <property type="protein sequence ID" value="MFB9626851.1"/>
    <property type="molecule type" value="Genomic_DNA"/>
</dbReference>
<proteinExistence type="predicted"/>
<comment type="caution">
    <text evidence="1">The sequence shown here is derived from an EMBL/GenBank/DDBJ whole genome shotgun (WGS) entry which is preliminary data.</text>
</comment>
<sequence>MEAKVFPEVLGRELNRIDHKRTEHGWRIVFQAIERGELQDVISRP</sequence>
<name>A0ABV5S5A1_9ACTN</name>
<evidence type="ECO:0000313" key="2">
    <source>
        <dbReference type="Proteomes" id="UP001589532"/>
    </source>
</evidence>
<keyword evidence="2" id="KW-1185">Reference proteome</keyword>
<evidence type="ECO:0000313" key="1">
    <source>
        <dbReference type="EMBL" id="MFB9626851.1"/>
    </source>
</evidence>
<organism evidence="1 2">
    <name type="scientific">Nonomuraea helvata</name>
    <dbReference type="NCBI Taxonomy" id="37484"/>
    <lineage>
        <taxon>Bacteria</taxon>
        <taxon>Bacillati</taxon>
        <taxon>Actinomycetota</taxon>
        <taxon>Actinomycetes</taxon>
        <taxon>Streptosporangiales</taxon>
        <taxon>Streptosporangiaceae</taxon>
        <taxon>Nonomuraea</taxon>
    </lineage>
</organism>
<reference evidence="1 2" key="1">
    <citation type="submission" date="2024-09" db="EMBL/GenBank/DDBJ databases">
        <authorList>
            <person name="Sun Q."/>
            <person name="Mori K."/>
        </authorList>
    </citation>
    <scope>NUCLEOTIDE SEQUENCE [LARGE SCALE GENOMIC DNA]</scope>
    <source>
        <strain evidence="1 2">JCM 3143</strain>
    </source>
</reference>
<dbReference type="Proteomes" id="UP001589532">
    <property type="component" value="Unassembled WGS sequence"/>
</dbReference>
<dbReference type="RefSeq" id="WP_344998031.1">
    <property type="nucleotide sequence ID" value="NZ_BAAAXV010000009.1"/>
</dbReference>
<protein>
    <submittedName>
        <fullName evidence="1">Uncharacterized protein</fullName>
    </submittedName>
</protein>
<accession>A0ABV5S5A1</accession>